<dbReference type="SUPFAM" id="SSF53927">
    <property type="entry name" value="Cytidine deaminase-like"/>
    <property type="match status" value="1"/>
</dbReference>
<evidence type="ECO:0000313" key="9">
    <source>
        <dbReference type="EMBL" id="SVA75867.1"/>
    </source>
</evidence>
<feature type="non-terminal residue" evidence="9">
    <location>
        <position position="487"/>
    </location>
</feature>
<accession>A0A381YHG2</accession>
<evidence type="ECO:0000256" key="1">
    <source>
        <dbReference type="ARBA" id="ARBA00004844"/>
    </source>
</evidence>
<dbReference type="InterPro" id="IPR016193">
    <property type="entry name" value="Cytidine_deaminase-like"/>
</dbReference>
<dbReference type="InterPro" id="IPR002695">
    <property type="entry name" value="PurH-like"/>
</dbReference>
<dbReference type="Pfam" id="PF02142">
    <property type="entry name" value="MGS"/>
    <property type="match status" value="1"/>
</dbReference>
<dbReference type="Pfam" id="PF01808">
    <property type="entry name" value="AICARFT_IMPCHas"/>
    <property type="match status" value="1"/>
</dbReference>
<sequence length="487" mass="52939">MKALLSVYNKEEIELLGSSLSEAGYEIISTGGTYNSLKKAGVPVQKISDLTGSPEILNGRVKTLHPKVHGGILARRDIPDHLEEIEAHGISEIDVVVANLYPFVDTVKKEDVSLSEALENIDIGGPTMIRSAAKNFPDVLVIVEPSDYGWVAEKISCGQSFTKDERKKLAQKAFQHVALYDTAISTWLSEAPLESTELSIGLNKVTDLRYGENPHQDAVLYRDTLGEGGIVQAEQLHGLPMSYTNYLDADAAWTTVTSFNKTACVVVKHTNPCGISVDDDQPSAYEGAFQGDSISAYGGIVGFNTVVTKKTAEVMRGVLFDIIVAPDYEVDALDILRKRKRTRVLKASNHSGPFSNLEVLTISGGMLIQTSDRIQEDPSTWKVVTDRHPTETEWNDLEFAWSCLRHIKSNTIVLAKDNTLVGMGAGQPNRLVSVHLALRISGDRSIGSSLASDAFMPFADNVELAAKGGITAIIQPGGSIRDEEVIE</sequence>
<dbReference type="Gene3D" id="3.40.140.20">
    <property type="match status" value="3"/>
</dbReference>
<keyword evidence="6" id="KW-0378">Hydrolase</keyword>
<dbReference type="CDD" id="cd01421">
    <property type="entry name" value="IMPCH"/>
    <property type="match status" value="1"/>
</dbReference>
<evidence type="ECO:0000256" key="3">
    <source>
        <dbReference type="ARBA" id="ARBA00007667"/>
    </source>
</evidence>
<dbReference type="InterPro" id="IPR036914">
    <property type="entry name" value="MGS-like_dom_sf"/>
</dbReference>
<dbReference type="InterPro" id="IPR011607">
    <property type="entry name" value="MGS-like_dom"/>
</dbReference>
<name>A0A381YHG2_9ZZZZ</name>
<evidence type="ECO:0000256" key="6">
    <source>
        <dbReference type="ARBA" id="ARBA00022801"/>
    </source>
</evidence>
<keyword evidence="4" id="KW-0808">Transferase</keyword>
<dbReference type="GO" id="GO:0004643">
    <property type="term" value="F:phosphoribosylaminoimidazolecarboxamide formyltransferase activity"/>
    <property type="evidence" value="ECO:0007669"/>
    <property type="project" value="InterPro"/>
</dbReference>
<dbReference type="SMART" id="SM00798">
    <property type="entry name" value="AICARFT_IMPCHas"/>
    <property type="match status" value="1"/>
</dbReference>
<proteinExistence type="inferred from homology"/>
<dbReference type="PANTHER" id="PTHR11692">
    <property type="entry name" value="BIFUNCTIONAL PURINE BIOSYNTHESIS PROTEIN PURH"/>
    <property type="match status" value="1"/>
</dbReference>
<dbReference type="SMART" id="SM00851">
    <property type="entry name" value="MGS"/>
    <property type="match status" value="1"/>
</dbReference>
<dbReference type="Gene3D" id="3.40.50.1380">
    <property type="entry name" value="Methylglyoxal synthase-like domain"/>
    <property type="match status" value="1"/>
</dbReference>
<reference evidence="9" key="1">
    <citation type="submission" date="2018-05" db="EMBL/GenBank/DDBJ databases">
        <authorList>
            <person name="Lanie J.A."/>
            <person name="Ng W.-L."/>
            <person name="Kazmierczak K.M."/>
            <person name="Andrzejewski T.M."/>
            <person name="Davidsen T.M."/>
            <person name="Wayne K.J."/>
            <person name="Tettelin H."/>
            <person name="Glass J.I."/>
            <person name="Rusch D."/>
            <person name="Podicherti R."/>
            <person name="Tsui H.-C.T."/>
            <person name="Winkler M.E."/>
        </authorList>
    </citation>
    <scope>NUCLEOTIDE SEQUENCE</scope>
</reference>
<dbReference type="FunFam" id="3.40.50.1380:FF:000001">
    <property type="entry name" value="Bifunctional purine biosynthesis protein PurH"/>
    <property type="match status" value="1"/>
</dbReference>
<keyword evidence="7" id="KW-0511">Multifunctional enzyme</keyword>
<dbReference type="EMBL" id="UINC01018132">
    <property type="protein sequence ID" value="SVA75867.1"/>
    <property type="molecule type" value="Genomic_DNA"/>
</dbReference>
<protein>
    <recommendedName>
        <fullName evidence="8">MGS-like domain-containing protein</fullName>
    </recommendedName>
</protein>
<comment type="pathway">
    <text evidence="2">Purine metabolism; IMP biosynthesis via de novo pathway; 5-formamido-1-(5-phospho-D-ribosyl)imidazole-4-carboxamide from 5-amino-1-(5-phospho-D-ribosyl)imidazole-4-carboxamide (10-formyl THF route): step 1/1.</text>
</comment>
<gene>
    <name evidence="9" type="ORF">METZ01_LOCUS128721</name>
</gene>
<dbReference type="SUPFAM" id="SSF52335">
    <property type="entry name" value="Methylglyoxal synthase-like"/>
    <property type="match status" value="1"/>
</dbReference>
<evidence type="ECO:0000256" key="7">
    <source>
        <dbReference type="ARBA" id="ARBA00023268"/>
    </source>
</evidence>
<dbReference type="GO" id="GO:0006189">
    <property type="term" value="P:'de novo' IMP biosynthetic process"/>
    <property type="evidence" value="ECO:0007669"/>
    <property type="project" value="UniProtKB-UniPathway"/>
</dbReference>
<dbReference type="UniPathway" id="UPA00074">
    <property type="reaction ID" value="UER00133"/>
</dbReference>
<evidence type="ECO:0000256" key="4">
    <source>
        <dbReference type="ARBA" id="ARBA00022679"/>
    </source>
</evidence>
<feature type="domain" description="MGS-like" evidence="8">
    <location>
        <begin position="1"/>
        <end position="143"/>
    </location>
</feature>
<comment type="similarity">
    <text evidence="3">Belongs to the PurH family.</text>
</comment>
<keyword evidence="5" id="KW-0658">Purine biosynthesis</keyword>
<dbReference type="PIRSF" id="PIRSF000414">
    <property type="entry name" value="AICARFT_IMPCHas"/>
    <property type="match status" value="1"/>
</dbReference>
<dbReference type="NCBIfam" id="NF002049">
    <property type="entry name" value="PRK00881.1"/>
    <property type="match status" value="1"/>
</dbReference>
<dbReference type="HAMAP" id="MF_00139">
    <property type="entry name" value="PurH"/>
    <property type="match status" value="1"/>
</dbReference>
<evidence type="ECO:0000256" key="5">
    <source>
        <dbReference type="ARBA" id="ARBA00022755"/>
    </source>
</evidence>
<dbReference type="GO" id="GO:0005829">
    <property type="term" value="C:cytosol"/>
    <property type="evidence" value="ECO:0007669"/>
    <property type="project" value="TreeGrafter"/>
</dbReference>
<evidence type="ECO:0000256" key="2">
    <source>
        <dbReference type="ARBA" id="ARBA00004954"/>
    </source>
</evidence>
<dbReference type="InterPro" id="IPR024051">
    <property type="entry name" value="AICAR_Tfase_dup_dom_sf"/>
</dbReference>
<dbReference type="NCBIfam" id="TIGR00355">
    <property type="entry name" value="purH"/>
    <property type="match status" value="1"/>
</dbReference>
<evidence type="ECO:0000259" key="8">
    <source>
        <dbReference type="PROSITE" id="PS51855"/>
    </source>
</evidence>
<comment type="pathway">
    <text evidence="1">Purine metabolism; IMP biosynthesis via de novo pathway; IMP from 5-formamido-1-(5-phospho-D-ribosyl)imidazole-4-carboxamide: step 1/1.</text>
</comment>
<dbReference type="AlphaFoldDB" id="A0A381YHG2"/>
<dbReference type="PROSITE" id="PS51855">
    <property type="entry name" value="MGS"/>
    <property type="match status" value="1"/>
</dbReference>
<dbReference type="PANTHER" id="PTHR11692:SF0">
    <property type="entry name" value="BIFUNCTIONAL PURINE BIOSYNTHESIS PROTEIN ATIC"/>
    <property type="match status" value="1"/>
</dbReference>
<organism evidence="9">
    <name type="scientific">marine metagenome</name>
    <dbReference type="NCBI Taxonomy" id="408172"/>
    <lineage>
        <taxon>unclassified sequences</taxon>
        <taxon>metagenomes</taxon>
        <taxon>ecological metagenomes</taxon>
    </lineage>
</organism>
<dbReference type="GO" id="GO:0003937">
    <property type="term" value="F:IMP cyclohydrolase activity"/>
    <property type="evidence" value="ECO:0007669"/>
    <property type="project" value="InterPro"/>
</dbReference>